<evidence type="ECO:0000313" key="2">
    <source>
        <dbReference type="EMBL" id="GFR04412.1"/>
    </source>
</evidence>
<name>A0A8X6GHF6_TRICU</name>
<keyword evidence="3" id="KW-1185">Reference proteome</keyword>
<reference evidence="2" key="1">
    <citation type="submission" date="2020-07" db="EMBL/GenBank/DDBJ databases">
        <title>Multicomponent nature underlies the extraordinary mechanical properties of spider dragline silk.</title>
        <authorList>
            <person name="Kono N."/>
            <person name="Nakamura H."/>
            <person name="Mori M."/>
            <person name="Yoshida Y."/>
            <person name="Ohtoshi R."/>
            <person name="Malay A.D."/>
            <person name="Moran D.A.P."/>
            <person name="Tomita M."/>
            <person name="Numata K."/>
            <person name="Arakawa K."/>
        </authorList>
    </citation>
    <scope>NUCLEOTIDE SEQUENCE</scope>
</reference>
<dbReference type="EMBL" id="BMAO01035567">
    <property type="protein sequence ID" value="GFR04412.1"/>
    <property type="molecule type" value="Genomic_DNA"/>
</dbReference>
<protein>
    <submittedName>
        <fullName evidence="2">Uncharacterized protein</fullName>
    </submittedName>
</protein>
<evidence type="ECO:0000256" key="1">
    <source>
        <dbReference type="SAM" id="MobiDB-lite"/>
    </source>
</evidence>
<evidence type="ECO:0000313" key="3">
    <source>
        <dbReference type="Proteomes" id="UP000887116"/>
    </source>
</evidence>
<sequence>MESLNGAEKCAESSVLAKRKQTPLANAAVDNVLAEFLMYEESSLGRKIAITPSQMRGSKQLPKLPNHMSLHNPLTALQPFLPSSRQITQHPPKREQQEKEITQQQSGRSVKRHNKSLLPHHYSFNHRYSLPAQITTPCSSLWLESSPVVRSENCVHYGKR</sequence>
<organism evidence="2 3">
    <name type="scientific">Trichonephila clavata</name>
    <name type="common">Joro spider</name>
    <name type="synonym">Nephila clavata</name>
    <dbReference type="NCBI Taxonomy" id="2740835"/>
    <lineage>
        <taxon>Eukaryota</taxon>
        <taxon>Metazoa</taxon>
        <taxon>Ecdysozoa</taxon>
        <taxon>Arthropoda</taxon>
        <taxon>Chelicerata</taxon>
        <taxon>Arachnida</taxon>
        <taxon>Araneae</taxon>
        <taxon>Araneomorphae</taxon>
        <taxon>Entelegynae</taxon>
        <taxon>Araneoidea</taxon>
        <taxon>Nephilidae</taxon>
        <taxon>Trichonephila</taxon>
    </lineage>
</organism>
<feature type="region of interest" description="Disordered" evidence="1">
    <location>
        <begin position="83"/>
        <end position="111"/>
    </location>
</feature>
<feature type="compositionally biased region" description="Basic and acidic residues" evidence="1">
    <location>
        <begin position="92"/>
        <end position="101"/>
    </location>
</feature>
<proteinExistence type="predicted"/>
<comment type="caution">
    <text evidence="2">The sequence shown here is derived from an EMBL/GenBank/DDBJ whole genome shotgun (WGS) entry which is preliminary data.</text>
</comment>
<dbReference type="AlphaFoldDB" id="A0A8X6GHF6"/>
<accession>A0A8X6GHF6</accession>
<dbReference type="Proteomes" id="UP000887116">
    <property type="component" value="Unassembled WGS sequence"/>
</dbReference>
<gene>
    <name evidence="2" type="ORF">TNCT_94441</name>
</gene>